<dbReference type="AlphaFoldDB" id="A0A0B2BXQ3"/>
<dbReference type="EMBL" id="JTDN01000001">
    <property type="protein sequence ID" value="KHL26388.1"/>
    <property type="molecule type" value="Genomic_DNA"/>
</dbReference>
<accession>A0A0B2BXQ3</accession>
<gene>
    <name evidence="4" type="ORF">PK98_08035</name>
</gene>
<dbReference type="STRING" id="1572751.PK98_08035"/>
<dbReference type="InterPro" id="IPR029058">
    <property type="entry name" value="AB_hydrolase_fold"/>
</dbReference>
<evidence type="ECO:0000256" key="1">
    <source>
        <dbReference type="ARBA" id="ARBA00022801"/>
    </source>
</evidence>
<dbReference type="RefSeq" id="WP_039095615.1">
    <property type="nucleotide sequence ID" value="NZ_JTDN01000001.1"/>
</dbReference>
<feature type="domain" description="Serine aminopeptidase S33" evidence="3">
    <location>
        <begin position="63"/>
        <end position="313"/>
    </location>
</feature>
<dbReference type="PROSITE" id="PS00708">
    <property type="entry name" value="PRO_ENDOPEP_SER"/>
    <property type="match status" value="1"/>
</dbReference>
<evidence type="ECO:0000313" key="5">
    <source>
        <dbReference type="Proteomes" id="UP000030988"/>
    </source>
</evidence>
<reference evidence="4 5" key="1">
    <citation type="submission" date="2014-11" db="EMBL/GenBank/DDBJ databases">
        <title>Draft genome sequence of Kirrobacter mercurialis.</title>
        <authorList>
            <person name="Coil D.A."/>
            <person name="Eisen J.A."/>
        </authorList>
    </citation>
    <scope>NUCLEOTIDE SEQUENCE [LARGE SCALE GENOMIC DNA]</scope>
    <source>
        <strain evidence="4 5">Coronado</strain>
    </source>
</reference>
<dbReference type="InterPro" id="IPR053145">
    <property type="entry name" value="AB_hydrolase_Est10"/>
</dbReference>
<feature type="chain" id="PRO_5002088240" description="Serine aminopeptidase S33 domain-containing protein" evidence="2">
    <location>
        <begin position="23"/>
        <end position="355"/>
    </location>
</feature>
<dbReference type="PANTHER" id="PTHR43265:SF1">
    <property type="entry name" value="ESTERASE ESTD"/>
    <property type="match status" value="1"/>
</dbReference>
<dbReference type="PANTHER" id="PTHR43265">
    <property type="entry name" value="ESTERASE ESTD"/>
    <property type="match status" value="1"/>
</dbReference>
<dbReference type="GO" id="GO:0004252">
    <property type="term" value="F:serine-type endopeptidase activity"/>
    <property type="evidence" value="ECO:0007669"/>
    <property type="project" value="InterPro"/>
</dbReference>
<evidence type="ECO:0000256" key="2">
    <source>
        <dbReference type="SAM" id="SignalP"/>
    </source>
</evidence>
<dbReference type="Gene3D" id="3.40.50.1820">
    <property type="entry name" value="alpha/beta hydrolase"/>
    <property type="match status" value="1"/>
</dbReference>
<keyword evidence="2" id="KW-0732">Signal</keyword>
<keyword evidence="1" id="KW-0378">Hydrolase</keyword>
<feature type="signal peptide" evidence="2">
    <location>
        <begin position="1"/>
        <end position="22"/>
    </location>
</feature>
<proteinExistence type="predicted"/>
<sequence>MHRALQIAFAAAASALAPAAGAQEAPSTPWMVPTDNPVEERRIVFENAGAQLEGTLFLPAGTTPRAALIALHGAQAPLRTAPLYRHLTQIMPRLGIAVLLYDRRGSGASDSGGTAPGNFDLLAQDAVAALARLRQEPEIDPARIGFWGLSQGGWLTLLAAQKAPQAAFAVAVSGPISAADVQMNFAVENILRVQGRPQAVIDRAIAARVAVDEYVRGRRSRAEAEAAEAGIRQEAWYGDTWIRGNIDDPEWKQQISNDPLAALAGSRVPTLILFGQGDPWVPVGASLAALQARAADFPQASWQVIDGADHAMMLGVPPEQQMDTAFATAAEPDAPAYFALLGAWLARTLDPDMAP</sequence>
<dbReference type="InterPro" id="IPR002471">
    <property type="entry name" value="Pept_S9_AS"/>
</dbReference>
<dbReference type="InterPro" id="IPR022742">
    <property type="entry name" value="Hydrolase_4"/>
</dbReference>
<comment type="caution">
    <text evidence="4">The sequence shown here is derived from an EMBL/GenBank/DDBJ whole genome shotgun (WGS) entry which is preliminary data.</text>
</comment>
<dbReference type="Proteomes" id="UP000030988">
    <property type="component" value="Unassembled WGS sequence"/>
</dbReference>
<dbReference type="Pfam" id="PF12146">
    <property type="entry name" value="Hydrolase_4"/>
    <property type="match status" value="1"/>
</dbReference>
<evidence type="ECO:0000259" key="3">
    <source>
        <dbReference type="Pfam" id="PF12146"/>
    </source>
</evidence>
<dbReference type="GO" id="GO:0052689">
    <property type="term" value="F:carboxylic ester hydrolase activity"/>
    <property type="evidence" value="ECO:0007669"/>
    <property type="project" value="TreeGrafter"/>
</dbReference>
<dbReference type="GO" id="GO:0006508">
    <property type="term" value="P:proteolysis"/>
    <property type="evidence" value="ECO:0007669"/>
    <property type="project" value="InterPro"/>
</dbReference>
<dbReference type="SUPFAM" id="SSF53474">
    <property type="entry name" value="alpha/beta-Hydrolases"/>
    <property type="match status" value="1"/>
</dbReference>
<dbReference type="OrthoDB" id="9809549at2"/>
<organism evidence="4 5">
    <name type="scientific">Croceibacterium mercuriale</name>
    <dbReference type="NCBI Taxonomy" id="1572751"/>
    <lineage>
        <taxon>Bacteria</taxon>
        <taxon>Pseudomonadati</taxon>
        <taxon>Pseudomonadota</taxon>
        <taxon>Alphaproteobacteria</taxon>
        <taxon>Sphingomonadales</taxon>
        <taxon>Erythrobacteraceae</taxon>
        <taxon>Croceibacterium</taxon>
    </lineage>
</organism>
<protein>
    <recommendedName>
        <fullName evidence="3">Serine aminopeptidase S33 domain-containing protein</fullName>
    </recommendedName>
</protein>
<name>A0A0B2BXQ3_9SPHN</name>
<keyword evidence="5" id="KW-1185">Reference proteome</keyword>
<evidence type="ECO:0000313" key="4">
    <source>
        <dbReference type="EMBL" id="KHL26388.1"/>
    </source>
</evidence>